<evidence type="ECO:0000313" key="2">
    <source>
        <dbReference type="EMBL" id="KAL3874021.1"/>
    </source>
</evidence>
<sequence>MNLIGYLCFCVFTLAAFVQGVQKCHGTPKMYNGKPCASTTNYHDGMQGACGCGDDKSDKQFDWSKSSWTAAANQHFFDSHNKHWCGEKCGVCVNLTTTGGFPSDGSHTAEGQSHVFMIVDLCPDVAPNLDWCAQTAAHPANKFGYAVHFDLENGVHQITQTLHWDNPEVTYEIVDCAHAHQADHKTPSPTNYHQCVCSHSAHGKK</sequence>
<dbReference type="Gene3D" id="2.40.40.10">
    <property type="entry name" value="RlpA-like domain"/>
    <property type="match status" value="1"/>
</dbReference>
<dbReference type="AlphaFoldDB" id="A0ABD3WKI2"/>
<gene>
    <name evidence="2" type="ORF">ACJMK2_037090</name>
</gene>
<evidence type="ECO:0000313" key="3">
    <source>
        <dbReference type="Proteomes" id="UP001634394"/>
    </source>
</evidence>
<dbReference type="CDD" id="cd22278">
    <property type="entry name" value="DPBB_GH45_endoglucanase"/>
    <property type="match status" value="1"/>
</dbReference>
<evidence type="ECO:0000256" key="1">
    <source>
        <dbReference type="SAM" id="SignalP"/>
    </source>
</evidence>
<dbReference type="InterPro" id="IPR036908">
    <property type="entry name" value="RlpA-like_sf"/>
</dbReference>
<evidence type="ECO:0008006" key="4">
    <source>
        <dbReference type="Google" id="ProtNLM"/>
    </source>
</evidence>
<dbReference type="Pfam" id="PF22514">
    <property type="entry name" value="EXPB1_D1"/>
    <property type="match status" value="1"/>
</dbReference>
<dbReference type="Proteomes" id="UP001634394">
    <property type="component" value="Unassembled WGS sequence"/>
</dbReference>
<proteinExistence type="predicted"/>
<accession>A0ABD3WKI2</accession>
<keyword evidence="1" id="KW-0732">Signal</keyword>
<comment type="caution">
    <text evidence="2">The sequence shown here is derived from an EMBL/GenBank/DDBJ whole genome shotgun (WGS) entry which is preliminary data.</text>
</comment>
<reference evidence="2 3" key="1">
    <citation type="submission" date="2024-11" db="EMBL/GenBank/DDBJ databases">
        <title>Chromosome-level genome assembly of the freshwater bivalve Anodonta woodiana.</title>
        <authorList>
            <person name="Chen X."/>
        </authorList>
    </citation>
    <scope>NUCLEOTIDE SEQUENCE [LARGE SCALE GENOMIC DNA]</scope>
    <source>
        <strain evidence="2">MN2024</strain>
        <tissue evidence="2">Gills</tissue>
    </source>
</reference>
<name>A0ABD3WKI2_SINWO</name>
<dbReference type="SUPFAM" id="SSF50685">
    <property type="entry name" value="Barwin-like endoglucanases"/>
    <property type="match status" value="1"/>
</dbReference>
<organism evidence="2 3">
    <name type="scientific">Sinanodonta woodiana</name>
    <name type="common">Chinese pond mussel</name>
    <name type="synonym">Anodonta woodiana</name>
    <dbReference type="NCBI Taxonomy" id="1069815"/>
    <lineage>
        <taxon>Eukaryota</taxon>
        <taxon>Metazoa</taxon>
        <taxon>Spiralia</taxon>
        <taxon>Lophotrochozoa</taxon>
        <taxon>Mollusca</taxon>
        <taxon>Bivalvia</taxon>
        <taxon>Autobranchia</taxon>
        <taxon>Heteroconchia</taxon>
        <taxon>Palaeoheterodonta</taxon>
        <taxon>Unionida</taxon>
        <taxon>Unionoidea</taxon>
        <taxon>Unionidae</taxon>
        <taxon>Unioninae</taxon>
        <taxon>Sinanodonta</taxon>
    </lineage>
</organism>
<feature type="signal peptide" evidence="1">
    <location>
        <begin position="1"/>
        <end position="20"/>
    </location>
</feature>
<keyword evidence="3" id="KW-1185">Reference proteome</keyword>
<protein>
    <recommendedName>
        <fullName evidence="4">Cellulase</fullName>
    </recommendedName>
</protein>
<feature type="chain" id="PRO_5044747197" description="Cellulase" evidence="1">
    <location>
        <begin position="21"/>
        <end position="205"/>
    </location>
</feature>
<dbReference type="EMBL" id="JBJQND010000006">
    <property type="protein sequence ID" value="KAL3874021.1"/>
    <property type="molecule type" value="Genomic_DNA"/>
</dbReference>